<dbReference type="AlphaFoldDB" id="A0A8X7BFZ5"/>
<dbReference type="EMBL" id="BMAU01021390">
    <property type="protein sequence ID" value="GFY29910.1"/>
    <property type="molecule type" value="Genomic_DNA"/>
</dbReference>
<keyword evidence="2" id="KW-1185">Reference proteome</keyword>
<accession>A0A8X7BFZ5</accession>
<comment type="caution">
    <text evidence="1">The sequence shown here is derived from an EMBL/GenBank/DDBJ whole genome shotgun (WGS) entry which is preliminary data.</text>
</comment>
<organism evidence="1 2">
    <name type="scientific">Trichonephila clavipes</name>
    <name type="common">Golden silk orbweaver</name>
    <name type="synonym">Nephila clavipes</name>
    <dbReference type="NCBI Taxonomy" id="2585209"/>
    <lineage>
        <taxon>Eukaryota</taxon>
        <taxon>Metazoa</taxon>
        <taxon>Ecdysozoa</taxon>
        <taxon>Arthropoda</taxon>
        <taxon>Chelicerata</taxon>
        <taxon>Arachnida</taxon>
        <taxon>Araneae</taxon>
        <taxon>Araneomorphae</taxon>
        <taxon>Entelegynae</taxon>
        <taxon>Araneoidea</taxon>
        <taxon>Nephilidae</taxon>
        <taxon>Trichonephila</taxon>
    </lineage>
</organism>
<dbReference type="Proteomes" id="UP000887159">
    <property type="component" value="Unassembled WGS sequence"/>
</dbReference>
<proteinExistence type="predicted"/>
<name>A0A8X7BFZ5_TRICX</name>
<sequence length="130" mass="14964">MKASSNFSPGEDSTRITLSGTFRLITEKNTTIFLRCPRLMFSASQYLFEIVKESARRDAEHKGQSLQDGRRLFVWKFFFRHNNKVMNKLRSRYPSFCTSCQVANLCGCRFSEATLADLPDNSTTCLEFIP</sequence>
<protein>
    <submittedName>
        <fullName evidence="1">Uncharacterized protein</fullName>
    </submittedName>
</protein>
<gene>
    <name evidence="1" type="ORF">TNCV_4072231</name>
</gene>
<evidence type="ECO:0000313" key="2">
    <source>
        <dbReference type="Proteomes" id="UP000887159"/>
    </source>
</evidence>
<reference evidence="1" key="1">
    <citation type="submission" date="2020-08" db="EMBL/GenBank/DDBJ databases">
        <title>Multicomponent nature underlies the extraordinary mechanical properties of spider dragline silk.</title>
        <authorList>
            <person name="Kono N."/>
            <person name="Nakamura H."/>
            <person name="Mori M."/>
            <person name="Yoshida Y."/>
            <person name="Ohtoshi R."/>
            <person name="Malay A.D."/>
            <person name="Moran D.A.P."/>
            <person name="Tomita M."/>
            <person name="Numata K."/>
            <person name="Arakawa K."/>
        </authorList>
    </citation>
    <scope>NUCLEOTIDE SEQUENCE</scope>
</reference>
<evidence type="ECO:0000313" key="1">
    <source>
        <dbReference type="EMBL" id="GFY29910.1"/>
    </source>
</evidence>